<reference evidence="1 2" key="1">
    <citation type="submission" date="2017-07" db="EMBL/GenBank/DDBJ databases">
        <authorList>
            <person name="Talla V."/>
            <person name="Backstrom N."/>
        </authorList>
    </citation>
    <scope>NUCLEOTIDE SEQUENCE [LARGE SCALE GENOMIC DNA]</scope>
</reference>
<organism evidence="1 2">
    <name type="scientific">Leptidea sinapis</name>
    <dbReference type="NCBI Taxonomy" id="189913"/>
    <lineage>
        <taxon>Eukaryota</taxon>
        <taxon>Metazoa</taxon>
        <taxon>Ecdysozoa</taxon>
        <taxon>Arthropoda</taxon>
        <taxon>Hexapoda</taxon>
        <taxon>Insecta</taxon>
        <taxon>Pterygota</taxon>
        <taxon>Neoptera</taxon>
        <taxon>Endopterygota</taxon>
        <taxon>Lepidoptera</taxon>
        <taxon>Glossata</taxon>
        <taxon>Ditrysia</taxon>
        <taxon>Papilionoidea</taxon>
        <taxon>Pieridae</taxon>
        <taxon>Dismorphiinae</taxon>
        <taxon>Leptidea</taxon>
    </lineage>
</organism>
<protein>
    <submittedName>
        <fullName evidence="1">Uncharacterized protein</fullName>
    </submittedName>
</protein>
<evidence type="ECO:0000313" key="1">
    <source>
        <dbReference type="EMBL" id="VVC90410.1"/>
    </source>
</evidence>
<proteinExistence type="predicted"/>
<sequence>MLYKTLDPLKFLFHHGYKFCRVEVYVHHKTV</sequence>
<dbReference type="AlphaFoldDB" id="A0A5E4PWN1"/>
<keyword evidence="2" id="KW-1185">Reference proteome</keyword>
<evidence type="ECO:0000313" key="2">
    <source>
        <dbReference type="Proteomes" id="UP000324832"/>
    </source>
</evidence>
<dbReference type="Proteomes" id="UP000324832">
    <property type="component" value="Unassembled WGS sequence"/>
</dbReference>
<name>A0A5E4PWN1_9NEOP</name>
<accession>A0A5E4PWN1</accession>
<gene>
    <name evidence="1" type="ORF">LSINAPIS_LOCUS3324</name>
</gene>
<dbReference type="EMBL" id="FZQP02000782">
    <property type="protein sequence ID" value="VVC90410.1"/>
    <property type="molecule type" value="Genomic_DNA"/>
</dbReference>